<dbReference type="Gene3D" id="1.20.120.1760">
    <property type="match status" value="1"/>
</dbReference>
<keyword evidence="23" id="KW-1185">Reference proteome</keyword>
<dbReference type="Pfam" id="PF01066">
    <property type="entry name" value="CDP-OH_P_transf"/>
    <property type="match status" value="1"/>
</dbReference>
<dbReference type="GO" id="GO:0006659">
    <property type="term" value="P:phosphatidylserine biosynthetic process"/>
    <property type="evidence" value="ECO:0007669"/>
    <property type="project" value="UniProtKB-ARBA"/>
</dbReference>
<feature type="domain" description="Jacalin-type lectin" evidence="21">
    <location>
        <begin position="630"/>
        <end position="773"/>
    </location>
</feature>
<proteinExistence type="inferred from homology"/>
<feature type="transmembrane region" description="Helical" evidence="20">
    <location>
        <begin position="831"/>
        <end position="848"/>
    </location>
</feature>
<evidence type="ECO:0000313" key="23">
    <source>
        <dbReference type="Proteomes" id="UP001163105"/>
    </source>
</evidence>
<evidence type="ECO:0000256" key="16">
    <source>
        <dbReference type="ARBA" id="ARBA00032361"/>
    </source>
</evidence>
<keyword evidence="11 20" id="KW-1133">Transmembrane helix</keyword>
<dbReference type="PROSITE" id="PS00379">
    <property type="entry name" value="CDP_ALCOHOL_P_TRANSF"/>
    <property type="match status" value="1"/>
</dbReference>
<dbReference type="InterPro" id="IPR048254">
    <property type="entry name" value="CDP_ALCOHOL_P_TRANSF_CS"/>
</dbReference>
<evidence type="ECO:0000256" key="15">
    <source>
        <dbReference type="ARBA" id="ARBA00023264"/>
    </source>
</evidence>
<evidence type="ECO:0000256" key="17">
    <source>
        <dbReference type="ARBA" id="ARBA00060701"/>
    </source>
</evidence>
<organism evidence="22 23">
    <name type="scientific">Purpureocillium lavendulum</name>
    <dbReference type="NCBI Taxonomy" id="1247861"/>
    <lineage>
        <taxon>Eukaryota</taxon>
        <taxon>Fungi</taxon>
        <taxon>Dikarya</taxon>
        <taxon>Ascomycota</taxon>
        <taxon>Pezizomycotina</taxon>
        <taxon>Sordariomycetes</taxon>
        <taxon>Hypocreomycetidae</taxon>
        <taxon>Hypocreales</taxon>
        <taxon>Ophiocordycipitaceae</taxon>
        <taxon>Purpureocillium</taxon>
    </lineage>
</organism>
<keyword evidence="22" id="KW-0482">Metalloprotease</keyword>
<protein>
    <recommendedName>
        <fullName evidence="6">CDP-diacylglycerol--serine O-phosphatidyltransferase</fullName>
        <ecNumber evidence="5">2.7.8.8</ecNumber>
    </recommendedName>
    <alternativeName>
        <fullName evidence="16">Phosphatidylserine synthase</fullName>
    </alternativeName>
</protein>
<dbReference type="PROSITE" id="PS51752">
    <property type="entry name" value="JACALIN_LECTIN"/>
    <property type="match status" value="1"/>
</dbReference>
<dbReference type="FunFam" id="1.20.120.1760:FF:000022">
    <property type="entry name" value="CDP-diacylglycerol--serine O-phosphatidyltransferase"/>
    <property type="match status" value="1"/>
</dbReference>
<evidence type="ECO:0000256" key="1">
    <source>
        <dbReference type="ARBA" id="ARBA00000287"/>
    </source>
</evidence>
<accession>A0AB34FRX2</accession>
<dbReference type="Gene3D" id="2.100.10.30">
    <property type="entry name" value="Jacalin-like lectin domain"/>
    <property type="match status" value="1"/>
</dbReference>
<dbReference type="InterPro" id="IPR001229">
    <property type="entry name" value="Jacalin-like_lectin_dom"/>
</dbReference>
<dbReference type="EC" id="2.7.8.8" evidence="5"/>
<feature type="compositionally biased region" description="Polar residues" evidence="19">
    <location>
        <begin position="84"/>
        <end position="106"/>
    </location>
</feature>
<comment type="pathway">
    <text evidence="17">Phospholipid metabolism; phosphatidylethanolamine biosynthesis; phosphatidylethanolamine from CDP-diacylglycerol: step 1/2.</text>
</comment>
<evidence type="ECO:0000256" key="19">
    <source>
        <dbReference type="SAM" id="MobiDB-lite"/>
    </source>
</evidence>
<dbReference type="Pfam" id="PF12044">
    <property type="entry name" value="Metallopep"/>
    <property type="match status" value="1"/>
</dbReference>
<evidence type="ECO:0000256" key="8">
    <source>
        <dbReference type="ARBA" id="ARBA00022679"/>
    </source>
</evidence>
<evidence type="ECO:0000313" key="22">
    <source>
        <dbReference type="EMBL" id="KAJ6440895.1"/>
    </source>
</evidence>
<evidence type="ECO:0000256" key="7">
    <source>
        <dbReference type="ARBA" id="ARBA00022516"/>
    </source>
</evidence>
<dbReference type="PANTHER" id="PTHR21054">
    <property type="entry name" value="ZINC METALLOPROTEINASE-RELATED"/>
    <property type="match status" value="1"/>
</dbReference>
<comment type="subcellular location">
    <subcellularLocation>
        <location evidence="2">Endoplasmic reticulum membrane</location>
        <topology evidence="2">Multi-pass membrane protein</topology>
    </subcellularLocation>
</comment>
<dbReference type="EMBL" id="JAQHRD010000005">
    <property type="protein sequence ID" value="KAJ6440895.1"/>
    <property type="molecule type" value="Genomic_DNA"/>
</dbReference>
<dbReference type="InterPro" id="IPR004533">
    <property type="entry name" value="CDP-diaglyc--ser_O-PTrfase"/>
</dbReference>
<keyword evidence="8 18" id="KW-0808">Transferase</keyword>
<evidence type="ECO:0000256" key="3">
    <source>
        <dbReference type="ARBA" id="ARBA00005189"/>
    </source>
</evidence>
<comment type="caution">
    <text evidence="22">The sequence shown here is derived from an EMBL/GenBank/DDBJ whole genome shotgun (WGS) entry which is preliminary data.</text>
</comment>
<keyword evidence="13 20" id="KW-0472">Membrane</keyword>
<dbReference type="AlphaFoldDB" id="A0AB34FRX2"/>
<evidence type="ECO:0000256" key="12">
    <source>
        <dbReference type="ARBA" id="ARBA00023098"/>
    </source>
</evidence>
<evidence type="ECO:0000259" key="21">
    <source>
        <dbReference type="PROSITE" id="PS51752"/>
    </source>
</evidence>
<keyword evidence="12" id="KW-0443">Lipid metabolism</keyword>
<sequence>MAPSFLSLRELRRRSKASFRTDNSTDGSSDGVVSQQTSPSSGSVTPPSIAQQSDPSLDLLVKNSSSNAQQSSPQQLPVRPMLTPGSNGSRYSVSGMSGLGSPSLNGKSSIPLSKYAPRVHNVSENSWVYQKTLLIYGTIGEPGSPPINGNVVVSRYDDGFPPITWPVCESHFKALVYLQPGPNKFRLDFSSPKLVNSSSSNPIHASYLTLHMLPTMNAPPLQLAILLGKDSPATFDAAPARAEREGNGLETAIRKFRMAAYLWQAFTAEQMWRHRLGRRAFRFEEEWTQGSSNYRDREHGTMRSEARVHVIRSDKTVAELRDLNRAQQNSKATDKDALFGIAADAVKNYFNPLPGQKHYVSVLLLDAHWDVNAQTITGHAALGGNVGDLQLAIFGSHCLQSYPTSFEEVVPAFTDCTPTDTTYVANDCNDAGSSWEAANIGIGAHLHETGHLFGCPHQESGIMLRDYVVLNRTFVPREAYSTRTKSKGGLALQEDECGWHRLDVLRFRAHPAFRLPSDPPMNPDDSVQAFATEGGSILAMAATGITFVELFADGEDICHTWIEFPTDSSPVQRQVSLLEQDLRARMPEAKRKGRLGISIKSHGGGSLTIDNIQAFTSKKSFVKLGNGKQASKSLKLGQSMMEGSKSDEVIFTSAVKQDRIMSRVIVYHGSALDGLEFVYDDDSRQLFGNRGGKHGGDVVDFDLRRGEYLSGFVVRSGFWIDGIQILTSLGRKSAMFGNAYGGSAYTAKEMSKRTGAMVSSSNGGVGKDADTTNQPAIDKQKTLLSADVGHFSLVRAMHLADLITLMNGFCGVMSIFSSLRYCLGDPAALDYVWLALVFLPFGLFFDFFDGRVARWRHKSSLMGQELDSLADLISFGVAPAMVAFTIGMRSVLDTVGLTFFVLCGLTRLARFNVTVAVLPKDASGKSAYFEGTPIPTSLAVDGLMAYWVHNRWILEGLPLGAWFEGSLLEFHPVVLIFMVHGCLMTSRTIRIPKP</sequence>
<comment type="catalytic activity">
    <reaction evidence="1">
        <text>a CDP-1,2-diacyl-sn-glycerol + L-serine = a 1,2-diacyl-sn-glycero-3-phospho-L-serine + CMP + H(+)</text>
        <dbReference type="Rhea" id="RHEA:16913"/>
        <dbReference type="ChEBI" id="CHEBI:15378"/>
        <dbReference type="ChEBI" id="CHEBI:33384"/>
        <dbReference type="ChEBI" id="CHEBI:57262"/>
        <dbReference type="ChEBI" id="CHEBI:58332"/>
        <dbReference type="ChEBI" id="CHEBI:60377"/>
        <dbReference type="EC" id="2.7.8.8"/>
    </reaction>
</comment>
<gene>
    <name evidence="22" type="ORF">O9K51_06687</name>
</gene>
<dbReference type="InterPro" id="IPR021917">
    <property type="entry name" value="Unchr_Zn-peptidase-like"/>
</dbReference>
<feature type="transmembrane region" description="Helical" evidence="20">
    <location>
        <begin position="799"/>
        <end position="819"/>
    </location>
</feature>
<evidence type="ECO:0000256" key="4">
    <source>
        <dbReference type="ARBA" id="ARBA00010441"/>
    </source>
</evidence>
<evidence type="ECO:0000256" key="9">
    <source>
        <dbReference type="ARBA" id="ARBA00022692"/>
    </source>
</evidence>
<keyword evidence="22" id="KW-0378">Hydrolase</keyword>
<evidence type="ECO:0000256" key="13">
    <source>
        <dbReference type="ARBA" id="ARBA00023136"/>
    </source>
</evidence>
<keyword evidence="9 20" id="KW-0812">Transmembrane</keyword>
<dbReference type="InterPro" id="IPR000462">
    <property type="entry name" value="CDP-OH_P_trans"/>
</dbReference>
<keyword evidence="14" id="KW-0594">Phospholipid biosynthesis</keyword>
<keyword evidence="10" id="KW-0256">Endoplasmic reticulum</keyword>
<keyword evidence="22" id="KW-0645">Protease</keyword>
<dbReference type="GO" id="GO:0003882">
    <property type="term" value="F:CDP-diacylglycerol-serine O-phosphatidyltransferase activity"/>
    <property type="evidence" value="ECO:0007669"/>
    <property type="project" value="UniProtKB-EC"/>
</dbReference>
<comment type="similarity">
    <text evidence="4 18">Belongs to the CDP-alcohol phosphatidyltransferase class-I family.</text>
</comment>
<feature type="compositionally biased region" description="Low complexity" evidence="19">
    <location>
        <begin position="31"/>
        <end position="48"/>
    </location>
</feature>
<dbReference type="GO" id="GO:0005789">
    <property type="term" value="C:endoplasmic reticulum membrane"/>
    <property type="evidence" value="ECO:0007669"/>
    <property type="project" value="UniProtKB-SubCell"/>
</dbReference>
<name>A0AB34FRX2_9HYPO</name>
<comment type="pathway">
    <text evidence="3">Lipid metabolism.</text>
</comment>
<keyword evidence="7" id="KW-0444">Lipid biosynthesis</keyword>
<evidence type="ECO:0000256" key="10">
    <source>
        <dbReference type="ARBA" id="ARBA00022824"/>
    </source>
</evidence>
<evidence type="ECO:0000256" key="20">
    <source>
        <dbReference type="SAM" id="Phobius"/>
    </source>
</evidence>
<dbReference type="Proteomes" id="UP001163105">
    <property type="component" value="Unassembled WGS sequence"/>
</dbReference>
<feature type="compositionally biased region" description="Low complexity" evidence="19">
    <location>
        <begin position="63"/>
        <end position="75"/>
    </location>
</feature>
<dbReference type="SUPFAM" id="SSF51101">
    <property type="entry name" value="Mannose-binding lectins"/>
    <property type="match status" value="1"/>
</dbReference>
<feature type="region of interest" description="Disordered" evidence="19">
    <location>
        <begin position="1"/>
        <end position="106"/>
    </location>
</feature>
<evidence type="ECO:0000256" key="18">
    <source>
        <dbReference type="RuleBase" id="RU003750"/>
    </source>
</evidence>
<evidence type="ECO:0000256" key="14">
    <source>
        <dbReference type="ARBA" id="ARBA00023209"/>
    </source>
</evidence>
<evidence type="ECO:0000256" key="5">
    <source>
        <dbReference type="ARBA" id="ARBA00013174"/>
    </source>
</evidence>
<dbReference type="InterPro" id="IPR036404">
    <property type="entry name" value="Jacalin-like_lectin_dom_sf"/>
</dbReference>
<feature type="compositionally biased region" description="Polar residues" evidence="19">
    <location>
        <begin position="18"/>
        <end position="28"/>
    </location>
</feature>
<keyword evidence="15" id="KW-1208">Phospholipid metabolism</keyword>
<dbReference type="NCBIfam" id="TIGR00473">
    <property type="entry name" value="pssA"/>
    <property type="match status" value="1"/>
</dbReference>
<dbReference type="InterPro" id="IPR043130">
    <property type="entry name" value="CDP-OH_PTrfase_TM_dom"/>
</dbReference>
<dbReference type="Pfam" id="PF01419">
    <property type="entry name" value="Jacalin"/>
    <property type="match status" value="1"/>
</dbReference>
<evidence type="ECO:0000256" key="2">
    <source>
        <dbReference type="ARBA" id="ARBA00004477"/>
    </source>
</evidence>
<dbReference type="PANTHER" id="PTHR21054:SF2">
    <property type="entry name" value="MIP04191P"/>
    <property type="match status" value="1"/>
</dbReference>
<reference evidence="22" key="1">
    <citation type="submission" date="2023-01" db="EMBL/GenBank/DDBJ databases">
        <title>The growth and conidiation of Purpureocillium lavendulum are regulated by nitrogen source and histone H3K14 acetylation.</title>
        <authorList>
            <person name="Tang P."/>
            <person name="Han J."/>
            <person name="Zhang C."/>
            <person name="Tang P."/>
            <person name="Qi F."/>
            <person name="Zhang K."/>
            <person name="Liang L."/>
        </authorList>
    </citation>
    <scope>NUCLEOTIDE SEQUENCE</scope>
    <source>
        <strain evidence="22">YMF1.00683</strain>
    </source>
</reference>
<dbReference type="InterPro" id="IPR053002">
    <property type="entry name" value="Metalloproteinase_M10B"/>
</dbReference>
<evidence type="ECO:0000256" key="11">
    <source>
        <dbReference type="ARBA" id="ARBA00022989"/>
    </source>
</evidence>
<dbReference type="GO" id="GO:0008237">
    <property type="term" value="F:metallopeptidase activity"/>
    <property type="evidence" value="ECO:0007669"/>
    <property type="project" value="UniProtKB-KW"/>
</dbReference>
<evidence type="ECO:0000256" key="6">
    <source>
        <dbReference type="ARBA" id="ARBA00017171"/>
    </source>
</evidence>